<evidence type="ECO:0000313" key="2">
    <source>
        <dbReference type="Proteomes" id="UP001322664"/>
    </source>
</evidence>
<accession>A0ABZ0S0I8</accession>
<dbReference type="EMBL" id="CP137624">
    <property type="protein sequence ID" value="WPK13057.1"/>
    <property type="molecule type" value="Genomic_DNA"/>
</dbReference>
<dbReference type="Proteomes" id="UP001322664">
    <property type="component" value="Chromosome"/>
</dbReference>
<proteinExistence type="predicted"/>
<dbReference type="RefSeq" id="WP_319837664.1">
    <property type="nucleotide sequence ID" value="NZ_CP137624.1"/>
</dbReference>
<reference evidence="1 2" key="1">
    <citation type="submission" date="2023-09" db="EMBL/GenBank/DDBJ databases">
        <authorList>
            <person name="Page C.A."/>
            <person name="Perez-Diaz I.M."/>
        </authorList>
    </citation>
    <scope>NUCLEOTIDE SEQUENCE [LARGE SCALE GENOMIC DNA]</scope>
    <source>
        <strain evidence="1 2">Ll15</strain>
    </source>
</reference>
<sequence length="134" mass="15203">MNESDYITLSDFNNIFYGPVNFNTNGEFQFSDKTMGNGECIIFENMPLKKSEKITLTFQLQSNSSFNHMTIGIIKDYNHKEKENYNIENIYSESIENKLTVTYTAPTDGDYSISILGTMAGSVVIKNGKITKHD</sequence>
<keyword evidence="2" id="KW-1185">Reference proteome</keyword>
<evidence type="ECO:0000313" key="1">
    <source>
        <dbReference type="EMBL" id="WPK13057.1"/>
    </source>
</evidence>
<gene>
    <name evidence="1" type="ORF">R6U77_05060</name>
</gene>
<name>A0ABZ0S0I8_9BACI</name>
<organism evidence="1 2">
    <name type="scientific">Lysinibacillus louembei</name>
    <dbReference type="NCBI Taxonomy" id="1470088"/>
    <lineage>
        <taxon>Bacteria</taxon>
        <taxon>Bacillati</taxon>
        <taxon>Bacillota</taxon>
        <taxon>Bacilli</taxon>
        <taxon>Bacillales</taxon>
        <taxon>Bacillaceae</taxon>
        <taxon>Lysinibacillus</taxon>
    </lineage>
</organism>
<protein>
    <submittedName>
        <fullName evidence="1">Uncharacterized protein</fullName>
    </submittedName>
</protein>